<evidence type="ECO:0000313" key="7">
    <source>
        <dbReference type="EMBL" id="RRJ82697.1"/>
    </source>
</evidence>
<dbReference type="GO" id="GO:0006285">
    <property type="term" value="P:base-excision repair, AP site formation"/>
    <property type="evidence" value="ECO:0007669"/>
    <property type="project" value="TreeGrafter"/>
</dbReference>
<comment type="caution">
    <text evidence="7">The sequence shown here is derived from an EMBL/GenBank/DDBJ whole genome shotgun (WGS) entry which is preliminary data.</text>
</comment>
<dbReference type="PANTHER" id="PTHR43003">
    <property type="entry name" value="DNA-3-METHYLADENINE GLYCOSYLASE"/>
    <property type="match status" value="1"/>
</dbReference>
<keyword evidence="8" id="KW-1185">Reference proteome</keyword>
<dbReference type="AlphaFoldDB" id="A0A3P3VK60"/>
<evidence type="ECO:0000256" key="2">
    <source>
        <dbReference type="ARBA" id="ARBA00010817"/>
    </source>
</evidence>
<dbReference type="Gene3D" id="1.10.340.30">
    <property type="entry name" value="Hypothetical protein, domain 2"/>
    <property type="match status" value="1"/>
</dbReference>
<organism evidence="7 8">
    <name type="scientific">Aestuariirhabdus litorea</name>
    <dbReference type="NCBI Taxonomy" id="2528527"/>
    <lineage>
        <taxon>Bacteria</taxon>
        <taxon>Pseudomonadati</taxon>
        <taxon>Pseudomonadota</taxon>
        <taxon>Gammaproteobacteria</taxon>
        <taxon>Oceanospirillales</taxon>
        <taxon>Aestuariirhabdaceae</taxon>
        <taxon>Aestuariirhabdus</taxon>
    </lineage>
</organism>
<evidence type="ECO:0000256" key="3">
    <source>
        <dbReference type="ARBA" id="ARBA00012000"/>
    </source>
</evidence>
<comment type="catalytic activity">
    <reaction evidence="1">
        <text>Hydrolysis of alkylated DNA, releasing 3-methyladenine, 3-methylguanine, 7-methylguanine and 7-methyladenine.</text>
        <dbReference type="EC" id="3.2.2.21"/>
    </reaction>
</comment>
<accession>A0A3P3VK60</accession>
<dbReference type="Proteomes" id="UP000280792">
    <property type="component" value="Unassembled WGS sequence"/>
</dbReference>
<dbReference type="GO" id="GO:0032131">
    <property type="term" value="F:alkylated DNA binding"/>
    <property type="evidence" value="ECO:0007669"/>
    <property type="project" value="TreeGrafter"/>
</dbReference>
<dbReference type="InterPro" id="IPR011257">
    <property type="entry name" value="DNA_glycosylase"/>
</dbReference>
<dbReference type="GO" id="GO:0032993">
    <property type="term" value="C:protein-DNA complex"/>
    <property type="evidence" value="ECO:0007669"/>
    <property type="project" value="TreeGrafter"/>
</dbReference>
<dbReference type="InterPro" id="IPR051912">
    <property type="entry name" value="Alkylbase_DNA_Glycosylase/TA"/>
</dbReference>
<dbReference type="FunFam" id="1.10.340.30:FF:000004">
    <property type="entry name" value="DNA-3-methyladenine glycosylase II"/>
    <property type="match status" value="1"/>
</dbReference>
<keyword evidence="4" id="KW-0227">DNA damage</keyword>
<reference evidence="7 8" key="2">
    <citation type="submission" date="2018-12" db="EMBL/GenBank/DDBJ databases">
        <title>Simiduia agarivorans gen. nov., sp. nov., a marine, agarolytic bacterium isolated from shallow coastal water from Keelung, Taiwan.</title>
        <authorList>
            <person name="Shieh W.Y."/>
        </authorList>
    </citation>
    <scope>NUCLEOTIDE SEQUENCE [LARGE SCALE GENOMIC DNA]</scope>
    <source>
        <strain evidence="7 8">GTF-13</strain>
    </source>
</reference>
<dbReference type="GO" id="GO:0005737">
    <property type="term" value="C:cytoplasm"/>
    <property type="evidence" value="ECO:0007669"/>
    <property type="project" value="TreeGrafter"/>
</dbReference>
<dbReference type="CDD" id="cd00056">
    <property type="entry name" value="ENDO3c"/>
    <property type="match status" value="1"/>
</dbReference>
<dbReference type="SMART" id="SM00478">
    <property type="entry name" value="ENDO3c"/>
    <property type="match status" value="1"/>
</dbReference>
<name>A0A3P3VK60_9GAMM</name>
<dbReference type="Pfam" id="PF00730">
    <property type="entry name" value="HhH-GPD"/>
    <property type="match status" value="1"/>
</dbReference>
<evidence type="ECO:0000256" key="1">
    <source>
        <dbReference type="ARBA" id="ARBA00000086"/>
    </source>
</evidence>
<comment type="similarity">
    <text evidence="2">Belongs to the alkylbase DNA glycosidase AlkA family.</text>
</comment>
<keyword evidence="5" id="KW-0234">DNA repair</keyword>
<dbReference type="EMBL" id="QWEZ01000002">
    <property type="protein sequence ID" value="RRJ82697.1"/>
    <property type="molecule type" value="Genomic_DNA"/>
</dbReference>
<sequence>MDSAQITRAMQSLAASDPQLAQALARIGPPPPRMRPPGFETLLATIVSQQISTQASQAIMGRVKALMPRVTASALLELEAATLRAAGLSFRKIEYARGLAEAVTSGRLDIDGLARLEDQAAIEVISSLRGFGRWSAEIYLMFSLQRPDIFPADDLALLVALGRLKGLPQKPTPRQAREMTAAWSPWRSTASLFLWHYYRGAPT</sequence>
<dbReference type="GO" id="GO:0043916">
    <property type="term" value="F:DNA-7-methylguanine glycosylase activity"/>
    <property type="evidence" value="ECO:0007669"/>
    <property type="project" value="TreeGrafter"/>
</dbReference>
<evidence type="ECO:0000313" key="8">
    <source>
        <dbReference type="Proteomes" id="UP000280792"/>
    </source>
</evidence>
<dbReference type="InterPro" id="IPR003265">
    <property type="entry name" value="HhH-GPD_domain"/>
</dbReference>
<dbReference type="Gene3D" id="1.10.1670.40">
    <property type="match status" value="1"/>
</dbReference>
<reference evidence="7 8" key="1">
    <citation type="submission" date="2018-08" db="EMBL/GenBank/DDBJ databases">
        <authorList>
            <person name="Khan S.A."/>
        </authorList>
    </citation>
    <scope>NUCLEOTIDE SEQUENCE [LARGE SCALE GENOMIC DNA]</scope>
    <source>
        <strain evidence="7 8">GTF-13</strain>
    </source>
</reference>
<evidence type="ECO:0000259" key="6">
    <source>
        <dbReference type="SMART" id="SM00478"/>
    </source>
</evidence>
<dbReference type="GO" id="GO:0008725">
    <property type="term" value="F:DNA-3-methyladenine glycosylase activity"/>
    <property type="evidence" value="ECO:0007669"/>
    <property type="project" value="TreeGrafter"/>
</dbReference>
<evidence type="ECO:0000256" key="5">
    <source>
        <dbReference type="ARBA" id="ARBA00023204"/>
    </source>
</evidence>
<dbReference type="SUPFAM" id="SSF48150">
    <property type="entry name" value="DNA-glycosylase"/>
    <property type="match status" value="1"/>
</dbReference>
<proteinExistence type="inferred from homology"/>
<dbReference type="EC" id="3.2.2.21" evidence="3"/>
<gene>
    <name evidence="7" type="ORF">D0544_12625</name>
</gene>
<feature type="domain" description="HhH-GPD" evidence="6">
    <location>
        <begin position="47"/>
        <end position="199"/>
    </location>
</feature>
<dbReference type="PANTHER" id="PTHR43003:SF5">
    <property type="entry name" value="DNA-3-METHYLADENINE GLYCOSYLASE"/>
    <property type="match status" value="1"/>
</dbReference>
<evidence type="ECO:0000256" key="4">
    <source>
        <dbReference type="ARBA" id="ARBA00022763"/>
    </source>
</evidence>
<dbReference type="GO" id="GO:0006307">
    <property type="term" value="P:DNA alkylation repair"/>
    <property type="evidence" value="ECO:0007669"/>
    <property type="project" value="TreeGrafter"/>
</dbReference>
<protein>
    <recommendedName>
        <fullName evidence="3">DNA-3-methyladenine glycosylase II</fullName>
        <ecNumber evidence="3">3.2.2.21</ecNumber>
    </recommendedName>
</protein>
<dbReference type="RefSeq" id="WP_125016674.1">
    <property type="nucleotide sequence ID" value="NZ_QWEZ01000002.1"/>
</dbReference>